<evidence type="ECO:0000259" key="1">
    <source>
        <dbReference type="Pfam" id="PF04326"/>
    </source>
</evidence>
<keyword evidence="3" id="KW-1185">Reference proteome</keyword>
<dbReference type="Pfam" id="PF04326">
    <property type="entry name" value="SLFN_AlbA_2"/>
    <property type="match status" value="1"/>
</dbReference>
<dbReference type="PANTHER" id="PTHR30595:SF6">
    <property type="entry name" value="SCHLAFEN ALBA-2 DOMAIN-CONTAINING PROTEIN"/>
    <property type="match status" value="1"/>
</dbReference>
<dbReference type="STRING" id="517418.Ctha_0747"/>
<dbReference type="eggNOG" id="COG2865">
    <property type="taxonomic scope" value="Bacteria"/>
</dbReference>
<dbReference type="InterPro" id="IPR007421">
    <property type="entry name" value="Schlafen_AlbA_2_dom"/>
</dbReference>
<evidence type="ECO:0000313" key="2">
    <source>
        <dbReference type="EMBL" id="ACF13216.1"/>
    </source>
</evidence>
<dbReference type="Proteomes" id="UP000001208">
    <property type="component" value="Chromosome"/>
</dbReference>
<feature type="domain" description="Schlafen AlbA-2" evidence="1">
    <location>
        <begin position="15"/>
        <end position="139"/>
    </location>
</feature>
<dbReference type="AlphaFoldDB" id="B3QWA3"/>
<dbReference type="KEGG" id="cts:Ctha_0747"/>
<dbReference type="InterPro" id="IPR038461">
    <property type="entry name" value="Schlafen_AlbA_2_dom_sf"/>
</dbReference>
<reference evidence="2 3" key="1">
    <citation type="submission" date="2008-06" db="EMBL/GenBank/DDBJ databases">
        <title>Complete sequence of Chloroherpeton thalassium ATCC 35110.</title>
        <authorList>
            <consortium name="US DOE Joint Genome Institute"/>
            <person name="Lucas S."/>
            <person name="Copeland A."/>
            <person name="Lapidus A."/>
            <person name="Glavina del Rio T."/>
            <person name="Dalin E."/>
            <person name="Tice H."/>
            <person name="Bruce D."/>
            <person name="Goodwin L."/>
            <person name="Pitluck S."/>
            <person name="Schmutz J."/>
            <person name="Larimer F."/>
            <person name="Land M."/>
            <person name="Hauser L."/>
            <person name="Kyrpides N."/>
            <person name="Mikhailova N."/>
            <person name="Liu Z."/>
            <person name="Li T."/>
            <person name="Zhao F."/>
            <person name="Overmann J."/>
            <person name="Bryant D.A."/>
            <person name="Richardson P."/>
        </authorList>
    </citation>
    <scope>NUCLEOTIDE SEQUENCE [LARGE SCALE GENOMIC DNA]</scope>
    <source>
        <strain evidence="3">ATCC 35110 / GB-78</strain>
    </source>
</reference>
<dbReference type="RefSeq" id="WP_012499300.1">
    <property type="nucleotide sequence ID" value="NC_011026.1"/>
</dbReference>
<dbReference type="Gene3D" id="3.30.950.30">
    <property type="entry name" value="Schlafen, AAA domain"/>
    <property type="match status" value="1"/>
</dbReference>
<organism evidence="2 3">
    <name type="scientific">Chloroherpeton thalassium (strain ATCC 35110 / GB-78)</name>
    <dbReference type="NCBI Taxonomy" id="517418"/>
    <lineage>
        <taxon>Bacteria</taxon>
        <taxon>Pseudomonadati</taxon>
        <taxon>Chlorobiota</taxon>
        <taxon>Chlorobiia</taxon>
        <taxon>Chlorobiales</taxon>
        <taxon>Chloroherpetonaceae</taxon>
        <taxon>Chloroherpeton</taxon>
    </lineage>
</organism>
<sequence>MYTDAELLRLVERGENVQIEFKRLVHSPEKIAKSMVAFANTAGGVILIGVDDDKRIVGIESEKETIEIIDEAAHEFVAPKINYVTDVVEFRARDVLMVTVEESERKPHFHISYPRHSDTLKRKKEKKVYIRKDSHNVAATREEVHLMEDEEKPLIISYGENEQLLFRYLDTYHRITLKEFSKLVNISTKRASIILISLVRAGVIHLHNEGKQNYYTLAAS</sequence>
<proteinExistence type="predicted"/>
<dbReference type="OrthoDB" id="9810282at2"/>
<gene>
    <name evidence="2" type="ordered locus">Ctha_0747</name>
</gene>
<dbReference type="SUPFAM" id="SSF46785">
    <property type="entry name" value="Winged helix' DNA-binding domain"/>
    <property type="match status" value="1"/>
</dbReference>
<dbReference type="InterPro" id="IPR036390">
    <property type="entry name" value="WH_DNA-bd_sf"/>
</dbReference>
<name>B3QWA3_CHLT3</name>
<evidence type="ECO:0000313" key="3">
    <source>
        <dbReference type="Proteomes" id="UP000001208"/>
    </source>
</evidence>
<protein>
    <submittedName>
        <fullName evidence="2">Putative transcriptional regulator</fullName>
    </submittedName>
</protein>
<dbReference type="HOGENOM" id="CLU_109319_0_0_10"/>
<dbReference type="EMBL" id="CP001100">
    <property type="protein sequence ID" value="ACF13216.1"/>
    <property type="molecule type" value="Genomic_DNA"/>
</dbReference>
<accession>B3QWA3</accession>
<dbReference type="PANTHER" id="PTHR30595">
    <property type="entry name" value="GLPR-RELATED TRANSCRIPTIONAL REPRESSOR"/>
    <property type="match status" value="1"/>
</dbReference>